<evidence type="ECO:0000313" key="2">
    <source>
        <dbReference type="Proteomes" id="UP000789366"/>
    </source>
</evidence>
<keyword evidence="2" id="KW-1185">Reference proteome</keyword>
<sequence>MVTANDRIEGLCSTPEYRQEFYVEGTLLMCCACRISLNHKKKSVLDDHLGSTKHEVTKNAMDNSVDVQPNTHITRLSEREQLNLDLVQALTTADIPLEKFR</sequence>
<organism evidence="1 2">
    <name type="scientific">Cetraspora pellucida</name>
    <dbReference type="NCBI Taxonomy" id="1433469"/>
    <lineage>
        <taxon>Eukaryota</taxon>
        <taxon>Fungi</taxon>
        <taxon>Fungi incertae sedis</taxon>
        <taxon>Mucoromycota</taxon>
        <taxon>Glomeromycotina</taxon>
        <taxon>Glomeromycetes</taxon>
        <taxon>Diversisporales</taxon>
        <taxon>Gigasporaceae</taxon>
        <taxon>Cetraspora</taxon>
    </lineage>
</organism>
<comment type="caution">
    <text evidence="1">The sequence shown here is derived from an EMBL/GenBank/DDBJ whole genome shotgun (WGS) entry which is preliminary data.</text>
</comment>
<reference evidence="1" key="1">
    <citation type="submission" date="2021-06" db="EMBL/GenBank/DDBJ databases">
        <authorList>
            <person name="Kallberg Y."/>
            <person name="Tangrot J."/>
            <person name="Rosling A."/>
        </authorList>
    </citation>
    <scope>NUCLEOTIDE SEQUENCE</scope>
    <source>
        <strain evidence="1">28 12/20/2015</strain>
    </source>
</reference>
<gene>
    <name evidence="1" type="ORF">SPELUC_LOCUS11946</name>
</gene>
<evidence type="ECO:0000313" key="1">
    <source>
        <dbReference type="EMBL" id="CAG8713246.1"/>
    </source>
</evidence>
<proteinExistence type="predicted"/>
<dbReference type="Proteomes" id="UP000789366">
    <property type="component" value="Unassembled WGS sequence"/>
</dbReference>
<dbReference type="EMBL" id="CAJVPW010026709">
    <property type="protein sequence ID" value="CAG8713246.1"/>
    <property type="molecule type" value="Genomic_DNA"/>
</dbReference>
<protein>
    <submittedName>
        <fullName evidence="1">18261_t:CDS:1</fullName>
    </submittedName>
</protein>
<name>A0ACA9PKB7_9GLOM</name>
<accession>A0ACA9PKB7</accession>